<dbReference type="GO" id="GO:0016020">
    <property type="term" value="C:membrane"/>
    <property type="evidence" value="ECO:0007669"/>
    <property type="project" value="UniProtKB-SubCell"/>
</dbReference>
<feature type="region of interest" description="Disordered" evidence="6">
    <location>
        <begin position="1"/>
        <end position="30"/>
    </location>
</feature>
<feature type="transmembrane region" description="Helical" evidence="7">
    <location>
        <begin position="579"/>
        <end position="598"/>
    </location>
</feature>
<dbReference type="EMBL" id="JAYMYR010000004">
    <property type="protein sequence ID" value="KAK7366877.1"/>
    <property type="molecule type" value="Genomic_DNA"/>
</dbReference>
<evidence type="ECO:0000256" key="4">
    <source>
        <dbReference type="ARBA" id="ARBA00022989"/>
    </source>
</evidence>
<feature type="region of interest" description="Disordered" evidence="6">
    <location>
        <begin position="61"/>
        <end position="153"/>
    </location>
</feature>
<organism evidence="8 9">
    <name type="scientific">Phaseolus coccineus</name>
    <name type="common">Scarlet runner bean</name>
    <name type="synonym">Phaseolus multiflorus</name>
    <dbReference type="NCBI Taxonomy" id="3886"/>
    <lineage>
        <taxon>Eukaryota</taxon>
        <taxon>Viridiplantae</taxon>
        <taxon>Streptophyta</taxon>
        <taxon>Embryophyta</taxon>
        <taxon>Tracheophyta</taxon>
        <taxon>Spermatophyta</taxon>
        <taxon>Magnoliopsida</taxon>
        <taxon>eudicotyledons</taxon>
        <taxon>Gunneridae</taxon>
        <taxon>Pentapetalae</taxon>
        <taxon>rosids</taxon>
        <taxon>fabids</taxon>
        <taxon>Fabales</taxon>
        <taxon>Fabaceae</taxon>
        <taxon>Papilionoideae</taxon>
        <taxon>50 kb inversion clade</taxon>
        <taxon>NPAAA clade</taxon>
        <taxon>indigoferoid/millettioid clade</taxon>
        <taxon>Phaseoleae</taxon>
        <taxon>Phaseolus</taxon>
    </lineage>
</organism>
<evidence type="ECO:0000313" key="9">
    <source>
        <dbReference type="Proteomes" id="UP001374584"/>
    </source>
</evidence>
<gene>
    <name evidence="8" type="ORF">VNO80_08880</name>
</gene>
<evidence type="ECO:0008006" key="10">
    <source>
        <dbReference type="Google" id="ProtNLM"/>
    </source>
</evidence>
<feature type="transmembrane region" description="Helical" evidence="7">
    <location>
        <begin position="610"/>
        <end position="628"/>
    </location>
</feature>
<feature type="transmembrane region" description="Helical" evidence="7">
    <location>
        <begin position="552"/>
        <end position="573"/>
    </location>
</feature>
<feature type="transmembrane region" description="Helical" evidence="7">
    <location>
        <begin position="390"/>
        <end position="415"/>
    </location>
</feature>
<feature type="compositionally biased region" description="Basic and acidic residues" evidence="6">
    <location>
        <begin position="118"/>
        <end position="135"/>
    </location>
</feature>
<dbReference type="NCBIfam" id="NF037981">
    <property type="entry name" value="NCS2_1"/>
    <property type="match status" value="1"/>
</dbReference>
<dbReference type="Proteomes" id="UP001374584">
    <property type="component" value="Unassembled WGS sequence"/>
</dbReference>
<dbReference type="GO" id="GO:0022857">
    <property type="term" value="F:transmembrane transporter activity"/>
    <property type="evidence" value="ECO:0007669"/>
    <property type="project" value="InterPro"/>
</dbReference>
<evidence type="ECO:0000256" key="6">
    <source>
        <dbReference type="SAM" id="MobiDB-lite"/>
    </source>
</evidence>
<feature type="transmembrane region" description="Helical" evidence="7">
    <location>
        <begin position="366"/>
        <end position="384"/>
    </location>
</feature>
<keyword evidence="3 7" id="KW-0812">Transmembrane</keyword>
<dbReference type="InterPro" id="IPR006043">
    <property type="entry name" value="NCS2"/>
</dbReference>
<feature type="transmembrane region" description="Helical" evidence="7">
    <location>
        <begin position="209"/>
        <end position="231"/>
    </location>
</feature>
<evidence type="ECO:0000256" key="5">
    <source>
        <dbReference type="ARBA" id="ARBA00023136"/>
    </source>
</evidence>
<sequence>MENGSLNSESLNRNVAMSVRGGTGKKQGGVAGKVEPFVAQSEHNPRELRSWAKRTGFVSDYSGEAGTSGSAKFEAFERKGGGSSPKIEIDPVVGRTRRNEIEPESRGGATRAENGVVLDERGRKEKERDSGERKVGLNGNANNGVVNREGNGHGVSAVAPVNEEKEGEEGNGDVKVNVFPEGEEHRDGGWRGPLALECGLKENPGIVPLIYYGLQHYLSLTGSLVLIPLVMVPVMGGTDKDTASIISTMLFLSGITTILHSYFGTRLPLVQGSSFVYLAPALVIINAQEYRNLTEHKFRHIMRELQGAIIVGSIFQSILGFSGLMSVLLRLINPIVVAPTVAAVGLAFFSYGFSQAGTCPEITIPQIALVLIFTLYLRGISIFGRHLFRIYAVPLSLTIIWIYASFLTAGGAYNYKGCNPNIPSSNILLDACRKHAYTMQHCRTDVSNALATAAWVRIPYPLQWGIPIFHFRTSVIMVIVALVASVDSVGTYRATSLQVNSRPPTPGVVSRGIALEGFCSILAGLWGSGTGSTTLTENMHTIDITKVASRKVVVVGATFLILFSFIGKVGALLASIPQALAASVLCFMWALTAALGLSNLRYSQSTSFRNITIVGVSLFLGMSIPAYFQQYQAESSLILPSYLVPYAAASSGPFRSGIKQLDFAINALMSLNMVITLLVAFLLDNTVPGRQEERGVFVWSRAEDISDDPSLLSEYSLSKKVARCCCCFNFKCLGV</sequence>
<evidence type="ECO:0000313" key="8">
    <source>
        <dbReference type="EMBL" id="KAK7366877.1"/>
    </source>
</evidence>
<evidence type="ECO:0000256" key="1">
    <source>
        <dbReference type="ARBA" id="ARBA00004141"/>
    </source>
</evidence>
<evidence type="ECO:0000256" key="7">
    <source>
        <dbReference type="SAM" id="Phobius"/>
    </source>
</evidence>
<name>A0AAN9NAE4_PHACN</name>
<dbReference type="PANTHER" id="PTHR11119">
    <property type="entry name" value="XANTHINE-URACIL / VITAMIN C PERMEASE FAMILY MEMBER"/>
    <property type="match status" value="1"/>
</dbReference>
<feature type="compositionally biased region" description="Polar residues" evidence="6">
    <location>
        <begin position="1"/>
        <end position="15"/>
    </location>
</feature>
<comment type="subcellular location">
    <subcellularLocation>
        <location evidence="1">Membrane</location>
        <topology evidence="1">Multi-pass membrane protein</topology>
    </subcellularLocation>
</comment>
<keyword evidence="9" id="KW-1185">Reference proteome</keyword>
<evidence type="ECO:0000256" key="3">
    <source>
        <dbReference type="ARBA" id="ARBA00022692"/>
    </source>
</evidence>
<dbReference type="Pfam" id="PF00860">
    <property type="entry name" value="Xan_ur_permease"/>
    <property type="match status" value="1"/>
</dbReference>
<evidence type="ECO:0000256" key="2">
    <source>
        <dbReference type="ARBA" id="ARBA00008821"/>
    </source>
</evidence>
<comment type="caution">
    <text evidence="8">The sequence shown here is derived from an EMBL/GenBank/DDBJ whole genome shotgun (WGS) entry which is preliminary data.</text>
</comment>
<comment type="similarity">
    <text evidence="2">Belongs to the nucleobase:cation symporter-2 (NCS2) (TC 2.A.40) family.</text>
</comment>
<feature type="compositionally biased region" description="Low complexity" evidence="6">
    <location>
        <begin position="136"/>
        <end position="149"/>
    </location>
</feature>
<dbReference type="AlphaFoldDB" id="A0AAN9NAE4"/>
<keyword evidence="5 7" id="KW-0472">Membrane</keyword>
<feature type="transmembrane region" description="Helical" evidence="7">
    <location>
        <begin position="243"/>
        <end position="263"/>
    </location>
</feature>
<reference evidence="8 9" key="1">
    <citation type="submission" date="2024-01" db="EMBL/GenBank/DDBJ databases">
        <title>The genomes of 5 underutilized Papilionoideae crops provide insights into root nodulation and disease resistanc.</title>
        <authorList>
            <person name="Jiang F."/>
        </authorList>
    </citation>
    <scope>NUCLEOTIDE SEQUENCE [LARGE SCALE GENOMIC DNA]</scope>
    <source>
        <strain evidence="8">JINMINGXINNONG_FW02</strain>
        <tissue evidence="8">Leaves</tissue>
    </source>
</reference>
<feature type="transmembrane region" description="Helical" evidence="7">
    <location>
        <begin position="663"/>
        <end position="683"/>
    </location>
</feature>
<proteinExistence type="inferred from homology"/>
<feature type="transmembrane region" description="Helical" evidence="7">
    <location>
        <begin position="335"/>
        <end position="354"/>
    </location>
</feature>
<feature type="transmembrane region" description="Helical" evidence="7">
    <location>
        <begin position="308"/>
        <end position="329"/>
    </location>
</feature>
<keyword evidence="4 7" id="KW-1133">Transmembrane helix</keyword>
<protein>
    <recommendedName>
        <fullName evidence="10">Nucleobase-ascorbate transporter 11</fullName>
    </recommendedName>
</protein>
<accession>A0AAN9NAE4</accession>
<feature type="compositionally biased region" description="Gly residues" evidence="6">
    <location>
        <begin position="21"/>
        <end position="30"/>
    </location>
</feature>